<comment type="caution">
    <text evidence="10">The sequence shown here is derived from an EMBL/GenBank/DDBJ whole genome shotgun (WGS) entry which is preliminary data.</text>
</comment>
<evidence type="ECO:0000256" key="7">
    <source>
        <dbReference type="RuleBase" id="RU004011"/>
    </source>
</evidence>
<dbReference type="AlphaFoldDB" id="A0AA35RZD3"/>
<protein>
    <recommendedName>
        <fullName evidence="3">nucleoside-diphosphate kinase</fullName>
        <ecNumber evidence="3">2.7.4.6</ecNumber>
    </recommendedName>
</protein>
<dbReference type="Gene3D" id="3.30.70.141">
    <property type="entry name" value="Nucleoside diphosphate kinase-like domain"/>
    <property type="match status" value="1"/>
</dbReference>
<reference evidence="10" key="1">
    <citation type="submission" date="2023-03" db="EMBL/GenBank/DDBJ databases">
        <authorList>
            <person name="Steffen K."/>
            <person name="Cardenas P."/>
        </authorList>
    </citation>
    <scope>NUCLEOTIDE SEQUENCE</scope>
</reference>
<dbReference type="GO" id="GO:0006183">
    <property type="term" value="P:GTP biosynthetic process"/>
    <property type="evidence" value="ECO:0007669"/>
    <property type="project" value="InterPro"/>
</dbReference>
<organism evidence="10 11">
    <name type="scientific">Geodia barretti</name>
    <name type="common">Barrett's horny sponge</name>
    <dbReference type="NCBI Taxonomy" id="519541"/>
    <lineage>
        <taxon>Eukaryota</taxon>
        <taxon>Metazoa</taxon>
        <taxon>Porifera</taxon>
        <taxon>Demospongiae</taxon>
        <taxon>Heteroscleromorpha</taxon>
        <taxon>Tetractinellida</taxon>
        <taxon>Astrophorina</taxon>
        <taxon>Geodiidae</taxon>
        <taxon>Geodia</taxon>
    </lineage>
</organism>
<dbReference type="CDD" id="cd04413">
    <property type="entry name" value="NDPk_I"/>
    <property type="match status" value="1"/>
</dbReference>
<dbReference type="GO" id="GO:0006241">
    <property type="term" value="P:CTP biosynthetic process"/>
    <property type="evidence" value="ECO:0007669"/>
    <property type="project" value="InterPro"/>
</dbReference>
<dbReference type="GO" id="GO:0004550">
    <property type="term" value="F:nucleoside diphosphate kinase activity"/>
    <property type="evidence" value="ECO:0007669"/>
    <property type="project" value="UniProtKB-EC"/>
</dbReference>
<evidence type="ECO:0000313" key="11">
    <source>
        <dbReference type="Proteomes" id="UP001174909"/>
    </source>
</evidence>
<dbReference type="InterPro" id="IPR001564">
    <property type="entry name" value="Nucleoside_diP_kinase"/>
</dbReference>
<feature type="domain" description="Nucleoside diphosphate kinase-like" evidence="9">
    <location>
        <begin position="1"/>
        <end position="124"/>
    </location>
</feature>
<dbReference type="GO" id="GO:0006228">
    <property type="term" value="P:UTP biosynthetic process"/>
    <property type="evidence" value="ECO:0007669"/>
    <property type="project" value="InterPro"/>
</dbReference>
<evidence type="ECO:0000256" key="2">
    <source>
        <dbReference type="ARBA" id="ARBA00008142"/>
    </source>
</evidence>
<dbReference type="SUPFAM" id="SSF54919">
    <property type="entry name" value="Nucleoside diphosphate kinase, NDK"/>
    <property type="match status" value="1"/>
</dbReference>
<comment type="similarity">
    <text evidence="2 6 7">Belongs to the NDK family.</text>
</comment>
<dbReference type="PROSITE" id="PS51374">
    <property type="entry name" value="NDPK_LIKE"/>
    <property type="match status" value="1"/>
</dbReference>
<dbReference type="Pfam" id="PF00334">
    <property type="entry name" value="NDK"/>
    <property type="match status" value="1"/>
</dbReference>
<dbReference type="PANTHER" id="PTHR11349">
    <property type="entry name" value="NUCLEOSIDE DIPHOSPHATE KINASE"/>
    <property type="match status" value="1"/>
</dbReference>
<dbReference type="InterPro" id="IPR034907">
    <property type="entry name" value="NDK-like_dom"/>
</dbReference>
<evidence type="ECO:0000256" key="8">
    <source>
        <dbReference type="SAM" id="MobiDB-lite"/>
    </source>
</evidence>
<evidence type="ECO:0000313" key="10">
    <source>
        <dbReference type="EMBL" id="CAI8019026.1"/>
    </source>
</evidence>
<dbReference type="EMBL" id="CASHTH010001721">
    <property type="protein sequence ID" value="CAI8019026.1"/>
    <property type="molecule type" value="Genomic_DNA"/>
</dbReference>
<keyword evidence="4" id="KW-0808">Transferase</keyword>
<gene>
    <name evidence="10" type="ORF">GBAR_LOCUS11480</name>
</gene>
<comment type="cofactor">
    <cofactor evidence="1">
        <name>Mg(2+)</name>
        <dbReference type="ChEBI" id="CHEBI:18420"/>
    </cofactor>
</comment>
<dbReference type="Proteomes" id="UP001174909">
    <property type="component" value="Unassembled WGS sequence"/>
</dbReference>
<keyword evidence="11" id="KW-1185">Reference proteome</keyword>
<evidence type="ECO:0000256" key="1">
    <source>
        <dbReference type="ARBA" id="ARBA00001946"/>
    </source>
</evidence>
<feature type="region of interest" description="Disordered" evidence="8">
    <location>
        <begin position="94"/>
        <end position="118"/>
    </location>
</feature>
<dbReference type="InterPro" id="IPR036850">
    <property type="entry name" value="NDK-like_dom_sf"/>
</dbReference>
<dbReference type="SMART" id="SM00562">
    <property type="entry name" value="NDK"/>
    <property type="match status" value="1"/>
</dbReference>
<evidence type="ECO:0000256" key="5">
    <source>
        <dbReference type="ARBA" id="ARBA00022777"/>
    </source>
</evidence>
<keyword evidence="5 10" id="KW-0418">Kinase</keyword>
<evidence type="ECO:0000259" key="9">
    <source>
        <dbReference type="SMART" id="SM00562"/>
    </source>
</evidence>
<proteinExistence type="inferred from homology"/>
<sequence length="133" mass="14682">MEQTLVLVKPDGVQRGLIGQIIARLECRGLKLVGLKLMQVDEGLAHRHYGEHINRPFFAGLVSFITSGPVVAMAWEANNAVEIVRNTMGTTKPCQCRARDNSRRPRSRHRTQPDTWLGQSGIGRAGAFPILPA</sequence>
<evidence type="ECO:0000256" key="3">
    <source>
        <dbReference type="ARBA" id="ARBA00012966"/>
    </source>
</evidence>
<evidence type="ECO:0000256" key="4">
    <source>
        <dbReference type="ARBA" id="ARBA00022679"/>
    </source>
</evidence>
<accession>A0AA35RZD3</accession>
<dbReference type="PRINTS" id="PR01243">
    <property type="entry name" value="NUCDPKINASE"/>
</dbReference>
<evidence type="ECO:0000256" key="6">
    <source>
        <dbReference type="PROSITE-ProRule" id="PRU00706"/>
    </source>
</evidence>
<name>A0AA35RZD3_GEOBA</name>
<dbReference type="EC" id="2.7.4.6" evidence="3"/>
<comment type="caution">
    <text evidence="6">Lacks conserved residue(s) required for the propagation of feature annotation.</text>
</comment>